<sequence length="58" mass="6553">MIHIKDKFESTDRVLVGAEYAEARKANRGAKFLDVWGRGLPDFDDLDVIDLMDLEDAA</sequence>
<gene>
    <name evidence="1" type="ORF">JKG68_25060</name>
</gene>
<reference evidence="1" key="1">
    <citation type="submission" date="2021-01" db="EMBL/GenBank/DDBJ databases">
        <title>Microvirga sp.</title>
        <authorList>
            <person name="Kim M.K."/>
        </authorList>
    </citation>
    <scope>NUCLEOTIDE SEQUENCE</scope>
    <source>
        <strain evidence="1">5420S-16</strain>
    </source>
</reference>
<dbReference type="EMBL" id="JAEQMY010000068">
    <property type="protein sequence ID" value="MBL0407204.1"/>
    <property type="molecule type" value="Genomic_DNA"/>
</dbReference>
<organism evidence="1 2">
    <name type="scientific">Microvirga aerilata</name>
    <dbReference type="NCBI Taxonomy" id="670292"/>
    <lineage>
        <taxon>Bacteria</taxon>
        <taxon>Pseudomonadati</taxon>
        <taxon>Pseudomonadota</taxon>
        <taxon>Alphaproteobacteria</taxon>
        <taxon>Hyphomicrobiales</taxon>
        <taxon>Methylobacteriaceae</taxon>
        <taxon>Microvirga</taxon>
    </lineage>
</organism>
<evidence type="ECO:0000313" key="1">
    <source>
        <dbReference type="EMBL" id="MBL0407204.1"/>
    </source>
</evidence>
<dbReference type="RefSeq" id="WP_202064182.1">
    <property type="nucleotide sequence ID" value="NZ_JAEQMY010000068.1"/>
</dbReference>
<evidence type="ECO:0000313" key="2">
    <source>
        <dbReference type="Proteomes" id="UP000605848"/>
    </source>
</evidence>
<proteinExistence type="predicted"/>
<name>A0A937CZY2_9HYPH</name>
<protein>
    <submittedName>
        <fullName evidence="1">Uncharacterized protein</fullName>
    </submittedName>
</protein>
<dbReference type="Proteomes" id="UP000605848">
    <property type="component" value="Unassembled WGS sequence"/>
</dbReference>
<keyword evidence="2" id="KW-1185">Reference proteome</keyword>
<accession>A0A937CZY2</accession>
<comment type="caution">
    <text evidence="1">The sequence shown here is derived from an EMBL/GenBank/DDBJ whole genome shotgun (WGS) entry which is preliminary data.</text>
</comment>
<dbReference type="AlphaFoldDB" id="A0A937CZY2"/>